<protein>
    <submittedName>
        <fullName evidence="1">Uncharacterized protein</fullName>
    </submittedName>
</protein>
<gene>
    <name evidence="1" type="ORF">SDC9_206543</name>
</gene>
<reference evidence="1" key="1">
    <citation type="submission" date="2019-08" db="EMBL/GenBank/DDBJ databases">
        <authorList>
            <person name="Kucharzyk K."/>
            <person name="Murdoch R.W."/>
            <person name="Higgins S."/>
            <person name="Loffler F."/>
        </authorList>
    </citation>
    <scope>NUCLEOTIDE SEQUENCE</scope>
</reference>
<sequence length="84" mass="9514">MEGKLADYRKAEAAKQRMRAARESLAPRLSRVLESYPAAQTAEEKNALLRSVLKSVVYNKTVRTRWGAESDMNLTLMPLLPDSY</sequence>
<comment type="caution">
    <text evidence="1">The sequence shown here is derived from an EMBL/GenBank/DDBJ whole genome shotgun (WGS) entry which is preliminary data.</text>
</comment>
<organism evidence="1">
    <name type="scientific">bioreactor metagenome</name>
    <dbReference type="NCBI Taxonomy" id="1076179"/>
    <lineage>
        <taxon>unclassified sequences</taxon>
        <taxon>metagenomes</taxon>
        <taxon>ecological metagenomes</taxon>
    </lineage>
</organism>
<evidence type="ECO:0000313" key="1">
    <source>
        <dbReference type="EMBL" id="MPN58828.1"/>
    </source>
</evidence>
<proteinExistence type="predicted"/>
<dbReference type="EMBL" id="VSSQ01132069">
    <property type="protein sequence ID" value="MPN58828.1"/>
    <property type="molecule type" value="Genomic_DNA"/>
</dbReference>
<dbReference type="AlphaFoldDB" id="A0A645J5A6"/>
<name>A0A645J5A6_9ZZZZ</name>
<accession>A0A645J5A6</accession>